<dbReference type="Pfam" id="PF03215">
    <property type="entry name" value="Rad17"/>
    <property type="match status" value="1"/>
</dbReference>
<dbReference type="InterPro" id="IPR003593">
    <property type="entry name" value="AAA+_ATPase"/>
</dbReference>
<dbReference type="EMBL" id="LAZR01011709">
    <property type="protein sequence ID" value="KKM60273.1"/>
    <property type="molecule type" value="Genomic_DNA"/>
</dbReference>
<feature type="domain" description="AAA+ ATPase" evidence="1">
    <location>
        <begin position="34"/>
        <end position="154"/>
    </location>
</feature>
<dbReference type="InterPro" id="IPR027417">
    <property type="entry name" value="P-loop_NTPase"/>
</dbReference>
<dbReference type="CDD" id="cd00009">
    <property type="entry name" value="AAA"/>
    <property type="match status" value="1"/>
</dbReference>
<accession>A0A0F9ISH0</accession>
<reference evidence="2" key="1">
    <citation type="journal article" date="2015" name="Nature">
        <title>Complex archaea that bridge the gap between prokaryotes and eukaryotes.</title>
        <authorList>
            <person name="Spang A."/>
            <person name="Saw J.H."/>
            <person name="Jorgensen S.L."/>
            <person name="Zaremba-Niedzwiedzka K."/>
            <person name="Martijn J."/>
            <person name="Lind A.E."/>
            <person name="van Eijk R."/>
            <person name="Schleper C."/>
            <person name="Guy L."/>
            <person name="Ettema T.J."/>
        </authorList>
    </citation>
    <scope>NUCLEOTIDE SEQUENCE</scope>
</reference>
<protein>
    <recommendedName>
        <fullName evidence="1">AAA+ ATPase domain-containing protein</fullName>
    </recommendedName>
</protein>
<dbReference type="PANTHER" id="PTHR11669">
    <property type="entry name" value="REPLICATION FACTOR C / DNA POLYMERASE III GAMMA-TAU SUBUNIT"/>
    <property type="match status" value="1"/>
</dbReference>
<dbReference type="InterPro" id="IPR050238">
    <property type="entry name" value="DNA_Rep/Repair_Clamp_Loader"/>
</dbReference>
<dbReference type="AlphaFoldDB" id="A0A0F9ISH0"/>
<dbReference type="Pfam" id="PF13177">
    <property type="entry name" value="DNA_pol3_delta2"/>
    <property type="match status" value="1"/>
</dbReference>
<evidence type="ECO:0000313" key="2">
    <source>
        <dbReference type="EMBL" id="KKM60273.1"/>
    </source>
</evidence>
<dbReference type="GO" id="GO:0006261">
    <property type="term" value="P:DNA-templated DNA replication"/>
    <property type="evidence" value="ECO:0007669"/>
    <property type="project" value="TreeGrafter"/>
</dbReference>
<comment type="caution">
    <text evidence="2">The sequence shown here is derived from an EMBL/GenBank/DDBJ whole genome shotgun (WGS) entry which is preliminary data.</text>
</comment>
<dbReference type="SMART" id="SM00382">
    <property type="entry name" value="AAA"/>
    <property type="match status" value="1"/>
</dbReference>
<dbReference type="SUPFAM" id="SSF52540">
    <property type="entry name" value="P-loop containing nucleoside triphosphate hydrolases"/>
    <property type="match status" value="1"/>
</dbReference>
<name>A0A0F9ISH0_9ZZZZ</name>
<gene>
    <name evidence="2" type="ORF">LCGC14_1543500</name>
</gene>
<dbReference type="PANTHER" id="PTHR11669:SF0">
    <property type="entry name" value="PROTEIN STICHEL-LIKE 2"/>
    <property type="match status" value="1"/>
</dbReference>
<sequence>MTLYRTYRPSSFDEVIGNEETIEALQSCLSKDNRPHSYLIHGPAGCGKTTLGRIIAKELGCKGTDYVELDSADFRGIETVRSIRRHIPYLPLESDCRVWLLDECHQFSNDAQNALLKALEEPPSHVYFILCTTLPQKLLPTIRSRCSDHAVTTLTDIQMKYLLRHVVKAEDGSMSKAVYDQIVQDSIGHPRRALTILQQVLGLPKDRQEAVARRIAAEQSQVLDLCRALVAKAAWKRLRTILAGLQEEDPEAIRRQVLGYCKAVLLKEENDTAAAVMEAFVDPFYDSGHSQLLFACYSVTVG</sequence>
<dbReference type="Gene3D" id="3.40.50.300">
    <property type="entry name" value="P-loop containing nucleotide triphosphate hydrolases"/>
    <property type="match status" value="1"/>
</dbReference>
<proteinExistence type="predicted"/>
<organism evidence="2">
    <name type="scientific">marine sediment metagenome</name>
    <dbReference type="NCBI Taxonomy" id="412755"/>
    <lineage>
        <taxon>unclassified sequences</taxon>
        <taxon>metagenomes</taxon>
        <taxon>ecological metagenomes</taxon>
    </lineage>
</organism>
<evidence type="ECO:0000259" key="1">
    <source>
        <dbReference type="SMART" id="SM00382"/>
    </source>
</evidence>